<sequence>MVRVQWGLVVPAITDRTLDTPPNPIHEANSQSYLDTGNLFKRILRRPPRFIKIESSHSQGHSPNSDGVTFF</sequence>
<reference evidence="1" key="1">
    <citation type="submission" date="2022-11" db="EMBL/GenBank/DDBJ databases">
        <authorList>
            <person name="Scott C."/>
            <person name="Bruce N."/>
        </authorList>
    </citation>
    <scope>NUCLEOTIDE SEQUENCE</scope>
</reference>
<proteinExistence type="predicted"/>
<dbReference type="AlphaFoldDB" id="A0A9P1MAS9"/>
<dbReference type="EMBL" id="CALLCH030000015">
    <property type="protein sequence ID" value="CAI4216564.1"/>
    <property type="molecule type" value="Genomic_DNA"/>
</dbReference>
<keyword evidence="2" id="KW-1185">Reference proteome</keyword>
<protein>
    <submittedName>
        <fullName evidence="1">Uncharacterized protein</fullName>
    </submittedName>
</protein>
<gene>
    <name evidence="1" type="ORF">PPNO1_LOCUS6216</name>
</gene>
<evidence type="ECO:0000313" key="1">
    <source>
        <dbReference type="EMBL" id="CAI4216564.1"/>
    </source>
</evidence>
<organism evidence="1 2">
    <name type="scientific">Parascedosporium putredinis</name>
    <dbReference type="NCBI Taxonomy" id="1442378"/>
    <lineage>
        <taxon>Eukaryota</taxon>
        <taxon>Fungi</taxon>
        <taxon>Dikarya</taxon>
        <taxon>Ascomycota</taxon>
        <taxon>Pezizomycotina</taxon>
        <taxon>Sordariomycetes</taxon>
        <taxon>Hypocreomycetidae</taxon>
        <taxon>Microascales</taxon>
        <taxon>Microascaceae</taxon>
        <taxon>Parascedosporium</taxon>
    </lineage>
</organism>
<accession>A0A9P1MAS9</accession>
<dbReference type="Proteomes" id="UP000838763">
    <property type="component" value="Unassembled WGS sequence"/>
</dbReference>
<comment type="caution">
    <text evidence="1">The sequence shown here is derived from an EMBL/GenBank/DDBJ whole genome shotgun (WGS) entry which is preliminary data.</text>
</comment>
<name>A0A9P1MAS9_9PEZI</name>
<evidence type="ECO:0000313" key="2">
    <source>
        <dbReference type="Proteomes" id="UP000838763"/>
    </source>
</evidence>